<dbReference type="SUPFAM" id="SSF52047">
    <property type="entry name" value="RNI-like"/>
    <property type="match status" value="1"/>
</dbReference>
<accession>A0A835GXC5</accession>
<sequence>MLLNGYVHHGENLPKSLNFFRSIVIQEFAHRFNSNDAFIKFAKAIVNRSCGQLQEFSYEGWNTTTHLSYVADQPNMLKRLQLENSSFHDANALVRIVKQFKFPLLVELELRNIKVSKEDIIKIGSSCQQLKNFWLIKRRELRRRFSERTDDDEASTIAESMPQLCRLTLQENHMTNDGLQAILDGCPQLEYLDLLHCYRINLETKFITQCLEGIKDARLLNDPIFLNDRILSPLNFVFL</sequence>
<keyword evidence="3" id="KW-1185">Reference proteome</keyword>
<comment type="caution">
    <text evidence="2">The sequence shown here is derived from an EMBL/GenBank/DDBJ whole genome shotgun (WGS) entry which is preliminary data.</text>
</comment>
<dbReference type="EMBL" id="JADFTS010000009">
    <property type="protein sequence ID" value="KAF9588619.1"/>
    <property type="molecule type" value="Genomic_DNA"/>
</dbReference>
<evidence type="ECO:0000313" key="2">
    <source>
        <dbReference type="EMBL" id="KAF9588619.1"/>
    </source>
</evidence>
<dbReference type="Proteomes" id="UP000631114">
    <property type="component" value="Unassembled WGS sequence"/>
</dbReference>
<dbReference type="PANTHER" id="PTHR38926:SF2">
    <property type="entry name" value="F-BOX_LRR-REPEAT PROTEIN 21-RELATED"/>
    <property type="match status" value="1"/>
</dbReference>
<dbReference type="Gene3D" id="3.80.10.10">
    <property type="entry name" value="Ribonuclease Inhibitor"/>
    <property type="match status" value="1"/>
</dbReference>
<protein>
    <recommendedName>
        <fullName evidence="1">F-box/LRR-repeat protein 15/At3g58940/PEG3-like LRR domain-containing protein</fullName>
    </recommendedName>
</protein>
<gene>
    <name evidence="2" type="ORF">IFM89_013706</name>
</gene>
<dbReference type="Pfam" id="PF24758">
    <property type="entry name" value="LRR_At5g56370"/>
    <property type="match status" value="1"/>
</dbReference>
<dbReference type="InterPro" id="IPR032675">
    <property type="entry name" value="LRR_dom_sf"/>
</dbReference>
<dbReference type="InterPro" id="IPR055411">
    <property type="entry name" value="LRR_FXL15/At3g58940/PEG3-like"/>
</dbReference>
<dbReference type="PANTHER" id="PTHR38926">
    <property type="entry name" value="F-BOX DOMAIN CONTAINING PROTEIN, EXPRESSED"/>
    <property type="match status" value="1"/>
</dbReference>
<dbReference type="OrthoDB" id="2095648at2759"/>
<proteinExistence type="predicted"/>
<dbReference type="AlphaFoldDB" id="A0A835GXC5"/>
<evidence type="ECO:0000259" key="1">
    <source>
        <dbReference type="Pfam" id="PF24758"/>
    </source>
</evidence>
<reference evidence="2 3" key="1">
    <citation type="submission" date="2020-10" db="EMBL/GenBank/DDBJ databases">
        <title>The Coptis chinensis genome and diversification of protoberbering-type alkaloids.</title>
        <authorList>
            <person name="Wang B."/>
            <person name="Shu S."/>
            <person name="Song C."/>
            <person name="Liu Y."/>
        </authorList>
    </citation>
    <scope>NUCLEOTIDE SEQUENCE [LARGE SCALE GENOMIC DNA]</scope>
    <source>
        <strain evidence="2">HL-2020</strain>
        <tissue evidence="2">Leaf</tissue>
    </source>
</reference>
<feature type="domain" description="F-box/LRR-repeat protein 15/At3g58940/PEG3-like LRR" evidence="1">
    <location>
        <begin position="154"/>
        <end position="198"/>
    </location>
</feature>
<name>A0A835GXC5_9MAGN</name>
<organism evidence="2 3">
    <name type="scientific">Coptis chinensis</name>
    <dbReference type="NCBI Taxonomy" id="261450"/>
    <lineage>
        <taxon>Eukaryota</taxon>
        <taxon>Viridiplantae</taxon>
        <taxon>Streptophyta</taxon>
        <taxon>Embryophyta</taxon>
        <taxon>Tracheophyta</taxon>
        <taxon>Spermatophyta</taxon>
        <taxon>Magnoliopsida</taxon>
        <taxon>Ranunculales</taxon>
        <taxon>Ranunculaceae</taxon>
        <taxon>Coptidoideae</taxon>
        <taxon>Coptis</taxon>
    </lineage>
</organism>
<evidence type="ECO:0000313" key="3">
    <source>
        <dbReference type="Proteomes" id="UP000631114"/>
    </source>
</evidence>